<keyword evidence="2" id="KW-0808">Transferase</keyword>
<evidence type="ECO:0000313" key="2">
    <source>
        <dbReference type="EMBL" id="AEI49071.1"/>
    </source>
</evidence>
<dbReference type="Pfam" id="PF13692">
    <property type="entry name" value="Glyco_trans_1_4"/>
    <property type="match status" value="1"/>
</dbReference>
<dbReference type="Proteomes" id="UP000000493">
    <property type="component" value="Chromosome"/>
</dbReference>
<dbReference type="GO" id="GO:0016757">
    <property type="term" value="F:glycosyltransferase activity"/>
    <property type="evidence" value="ECO:0007669"/>
    <property type="project" value="UniProtKB-ARBA"/>
</dbReference>
<proteinExistence type="predicted"/>
<dbReference type="RefSeq" id="WP_013928380.1">
    <property type="nucleotide sequence ID" value="NC_015703.1"/>
</dbReference>
<dbReference type="PANTHER" id="PTHR45947:SF3">
    <property type="entry name" value="SULFOQUINOVOSYL TRANSFERASE SQD2"/>
    <property type="match status" value="1"/>
</dbReference>
<accession>A0A7U3ZKX3</accession>
<protein>
    <submittedName>
        <fullName evidence="2">Glycosyl transferase group 1</fullName>
    </submittedName>
</protein>
<dbReference type="Pfam" id="PF13439">
    <property type="entry name" value="Glyco_transf_4"/>
    <property type="match status" value="1"/>
</dbReference>
<name>A0A7U3ZKX3_RUNSL</name>
<sequence>MKVVHLSTYHTFGGAGIAALRLHHALRGIGVQSSVLVQEAEREEAGVEGFANGFLEKKMAFARFAAERAYFLFQEKEKSVRFHFSPLWAGTDVSAHPLVRGADVIHLHWINFGFLSLYSLKKLFALGKPVVWTMHDMSTFTGGCHYSRECDRYLTHCGFCPYLRTPGADDLSSRVFEQKKALFSNAPLTLVSPSRWLAELGARAALTKHLTSLAIPNPIDTSVFAPAASSEIDLDPAKKWILFAGVNTQDPRKGFAYFKEATQQLNDRADRWGIVVFGKTDPEALTGMGLEVRALGSLPAHEVVRVYQAVDVMVVPSLEDNYPNTVIEAMACGTPVVGFDSGGIAEQIEHRTTGYVAQLYSAGDLASGIRFVLEEADYGQLRENTLRVIQQRNSFGVVANAYLSLYQKLIAAVGRQV</sequence>
<organism evidence="2 3">
    <name type="scientific">Runella slithyformis (strain ATCC 29530 / DSM 19594 / LMG 11500 / NCIMB 11436 / LSU 4)</name>
    <dbReference type="NCBI Taxonomy" id="761193"/>
    <lineage>
        <taxon>Bacteria</taxon>
        <taxon>Pseudomonadati</taxon>
        <taxon>Bacteroidota</taxon>
        <taxon>Cytophagia</taxon>
        <taxon>Cytophagales</taxon>
        <taxon>Spirosomataceae</taxon>
        <taxon>Runella</taxon>
    </lineage>
</organism>
<dbReference type="EMBL" id="CP002859">
    <property type="protein sequence ID" value="AEI49071.1"/>
    <property type="molecule type" value="Genomic_DNA"/>
</dbReference>
<keyword evidence="3" id="KW-1185">Reference proteome</keyword>
<gene>
    <name evidence="2" type="ordered locus">Runsl_2671</name>
</gene>
<evidence type="ECO:0000313" key="3">
    <source>
        <dbReference type="Proteomes" id="UP000000493"/>
    </source>
</evidence>
<reference evidence="3" key="1">
    <citation type="submission" date="2011-06" db="EMBL/GenBank/DDBJ databases">
        <title>The complete genome of chromosome of Runella slithyformis DSM 19594.</title>
        <authorList>
            <consortium name="US DOE Joint Genome Institute (JGI-PGF)"/>
            <person name="Lucas S."/>
            <person name="Han J."/>
            <person name="Lapidus A."/>
            <person name="Bruce D."/>
            <person name="Goodwin L."/>
            <person name="Pitluck S."/>
            <person name="Peters L."/>
            <person name="Kyrpides N."/>
            <person name="Mavromatis K."/>
            <person name="Ivanova N."/>
            <person name="Ovchinnikova G."/>
            <person name="Zhang X."/>
            <person name="Misra M."/>
            <person name="Detter J.C."/>
            <person name="Tapia R."/>
            <person name="Han C."/>
            <person name="Land M."/>
            <person name="Hauser L."/>
            <person name="Markowitz V."/>
            <person name="Cheng J.-F."/>
            <person name="Hugenholtz P."/>
            <person name="Woyke T."/>
            <person name="Wu D."/>
            <person name="Tindall B."/>
            <person name="Faehrich R."/>
            <person name="Brambilla E."/>
            <person name="Klenk H.-P."/>
            <person name="Eisen J.A."/>
        </authorList>
    </citation>
    <scope>NUCLEOTIDE SEQUENCE [LARGE SCALE GENOMIC DNA]</scope>
    <source>
        <strain evidence="3">ATCC 29530 / DSM 19594 / LMG 11500 / NCIMB 11436 / LSU 4</strain>
    </source>
</reference>
<feature type="domain" description="Glycosyltransferase subfamily 4-like N-terminal" evidence="1">
    <location>
        <begin position="12"/>
        <end position="222"/>
    </location>
</feature>
<dbReference type="InterPro" id="IPR050194">
    <property type="entry name" value="Glycosyltransferase_grp1"/>
</dbReference>
<reference evidence="2 3" key="2">
    <citation type="journal article" date="2012" name="Stand. Genomic Sci.">
        <title>Complete genome sequence of the aquatic bacterium Runella slithyformis type strain (LSU 4(T)).</title>
        <authorList>
            <person name="Copeland A."/>
            <person name="Zhang X."/>
            <person name="Misra M."/>
            <person name="Lapidus A."/>
            <person name="Nolan M."/>
            <person name="Lucas S."/>
            <person name="Deshpande S."/>
            <person name="Cheng J.F."/>
            <person name="Tapia R."/>
            <person name="Goodwin L.A."/>
            <person name="Pitluck S."/>
            <person name="Liolios K."/>
            <person name="Pagani I."/>
            <person name="Ivanova N."/>
            <person name="Mikhailova N."/>
            <person name="Pati A."/>
            <person name="Chen A."/>
            <person name="Palaniappan K."/>
            <person name="Land M."/>
            <person name="Hauser L."/>
            <person name="Pan C."/>
            <person name="Jeffries C.D."/>
            <person name="Detter J.C."/>
            <person name="Brambilla E.M."/>
            <person name="Rohde M."/>
            <person name="Djao O.D."/>
            <person name="Goker M."/>
            <person name="Sikorski J."/>
            <person name="Tindall B.J."/>
            <person name="Woyke T."/>
            <person name="Bristow J."/>
            <person name="Eisen J.A."/>
            <person name="Markowitz V."/>
            <person name="Hugenholtz P."/>
            <person name="Kyrpides N.C."/>
            <person name="Klenk H.P."/>
            <person name="Mavromatis K."/>
        </authorList>
    </citation>
    <scope>NUCLEOTIDE SEQUENCE [LARGE SCALE GENOMIC DNA]</scope>
    <source>
        <strain evidence="3">ATCC 29530 / DSM 19594 / LMG 11500 / NCIMB 11436 / LSU 4</strain>
    </source>
</reference>
<dbReference type="Gene3D" id="3.40.50.2000">
    <property type="entry name" value="Glycogen Phosphorylase B"/>
    <property type="match status" value="2"/>
</dbReference>
<dbReference type="AlphaFoldDB" id="A0A7U3ZKX3"/>
<dbReference type="SUPFAM" id="SSF53756">
    <property type="entry name" value="UDP-Glycosyltransferase/glycogen phosphorylase"/>
    <property type="match status" value="1"/>
</dbReference>
<dbReference type="PANTHER" id="PTHR45947">
    <property type="entry name" value="SULFOQUINOVOSYL TRANSFERASE SQD2"/>
    <property type="match status" value="1"/>
</dbReference>
<dbReference type="InterPro" id="IPR028098">
    <property type="entry name" value="Glyco_trans_4-like_N"/>
</dbReference>
<evidence type="ECO:0000259" key="1">
    <source>
        <dbReference type="Pfam" id="PF13439"/>
    </source>
</evidence>
<dbReference type="KEGG" id="rsi:Runsl_2671"/>